<dbReference type="AlphaFoldDB" id="A0A2C9CH91"/>
<evidence type="ECO:0000313" key="2">
    <source>
        <dbReference type="EMBL" id="SOH04117.1"/>
    </source>
</evidence>
<name>A0A2C9CH91_KUEST</name>
<evidence type="ECO:0000256" key="1">
    <source>
        <dbReference type="SAM" id="Phobius"/>
    </source>
</evidence>
<keyword evidence="3" id="KW-1185">Reference proteome</keyword>
<accession>A0A2C9CH91</accession>
<dbReference type="KEGG" id="kst:KSMBR1_1618"/>
<dbReference type="Proteomes" id="UP000221734">
    <property type="component" value="Chromosome Kuenenia_stuttgartiensis_MBR1"/>
</dbReference>
<organism evidence="2 3">
    <name type="scientific">Kuenenia stuttgartiensis</name>
    <dbReference type="NCBI Taxonomy" id="174633"/>
    <lineage>
        <taxon>Bacteria</taxon>
        <taxon>Pseudomonadati</taxon>
        <taxon>Planctomycetota</taxon>
        <taxon>Candidatus Brocadiia</taxon>
        <taxon>Candidatus Brocadiales</taxon>
        <taxon>Candidatus Brocadiaceae</taxon>
        <taxon>Candidatus Kuenenia</taxon>
    </lineage>
</organism>
<gene>
    <name evidence="2" type="ORF">KSMBR1_1618</name>
</gene>
<keyword evidence="1" id="KW-0812">Transmembrane</keyword>
<keyword evidence="1" id="KW-0472">Membrane</keyword>
<feature type="transmembrane region" description="Helical" evidence="1">
    <location>
        <begin position="36"/>
        <end position="53"/>
    </location>
</feature>
<evidence type="ECO:0000313" key="3">
    <source>
        <dbReference type="Proteomes" id="UP000221734"/>
    </source>
</evidence>
<dbReference type="EMBL" id="LT934425">
    <property type="protein sequence ID" value="SOH04117.1"/>
    <property type="molecule type" value="Genomic_DNA"/>
</dbReference>
<dbReference type="Pfam" id="PF12974">
    <property type="entry name" value="Phosphonate-bd"/>
    <property type="match status" value="1"/>
</dbReference>
<proteinExistence type="predicted"/>
<reference evidence="3" key="1">
    <citation type="submission" date="2017-10" db="EMBL/GenBank/DDBJ databases">
        <authorList>
            <person name="Frank J."/>
        </authorList>
    </citation>
    <scope>NUCLEOTIDE SEQUENCE [LARGE SCALE GENOMIC DNA]</scope>
</reference>
<sequence>MCMGIYRKIKCILSHTFNHTIPYFYKSVFYKRCTHAIWFPAFLCLFLFTNSLAPCAEYKYTIYFYNPETNINNFASLKKEFDLYLARFGGYQFQPFSEREIFEKLISEKKDGIFIISSWHYKQLKENISIEPILVAVSKNKSTCRRIFSTSRIINDISMLSGMNVASASSEDYTKNVLIQMFGENKGAVASSIKILSVPKEIDALMSVGFGMADAAVTTDSSLAKLSVINRKLYDTLKQLLISNETLLPIVAVPKPQDENHKKLAKIIKDMEAAVEGKNKLSMLGFDGWKILNASEKEYLEKQ</sequence>
<keyword evidence="1" id="KW-1133">Transmembrane helix</keyword>
<protein>
    <submittedName>
        <fullName evidence="2">Uncharacterized protein</fullName>
    </submittedName>
</protein>